<evidence type="ECO:0000313" key="4">
    <source>
        <dbReference type="Proteomes" id="UP001302349"/>
    </source>
</evidence>
<reference evidence="3 4" key="1">
    <citation type="journal article" date="2023" name="Microbiol. Resour. Announc.">
        <title>Complete Genome Sequence of Imperialibacter roseus strain P4T.</title>
        <authorList>
            <person name="Tizabi D.R."/>
            <person name="Bachvaroff T."/>
            <person name="Hill R.T."/>
        </authorList>
    </citation>
    <scope>NUCLEOTIDE SEQUENCE [LARGE SCALE GENOMIC DNA]</scope>
    <source>
        <strain evidence="3 4">P4T</strain>
    </source>
</reference>
<dbReference type="PANTHER" id="PTHR46268:SF6">
    <property type="entry name" value="UNIVERSAL STRESS PROTEIN UP12"/>
    <property type="match status" value="1"/>
</dbReference>
<evidence type="ECO:0000313" key="3">
    <source>
        <dbReference type="EMBL" id="WOK08492.1"/>
    </source>
</evidence>
<dbReference type="Gene3D" id="3.40.50.12370">
    <property type="match status" value="1"/>
</dbReference>
<gene>
    <name evidence="3" type="ORF">RT717_07565</name>
</gene>
<proteinExistence type="inferred from homology"/>
<feature type="domain" description="UspA" evidence="2">
    <location>
        <begin position="1"/>
        <end position="141"/>
    </location>
</feature>
<dbReference type="RefSeq" id="WP_317491130.1">
    <property type="nucleotide sequence ID" value="NZ_CP136051.1"/>
</dbReference>
<name>A0ABZ0ITY5_9BACT</name>
<dbReference type="PRINTS" id="PR01438">
    <property type="entry name" value="UNVRSLSTRESS"/>
</dbReference>
<dbReference type="Gene3D" id="3.40.50.620">
    <property type="entry name" value="HUPs"/>
    <property type="match status" value="1"/>
</dbReference>
<dbReference type="InterPro" id="IPR014729">
    <property type="entry name" value="Rossmann-like_a/b/a_fold"/>
</dbReference>
<dbReference type="SUPFAM" id="SSF52402">
    <property type="entry name" value="Adenine nucleotide alpha hydrolases-like"/>
    <property type="match status" value="2"/>
</dbReference>
<sequence>MKKILVPCDFSTPAVHAYSFACQMAREAQGEVFVMHAFELPFSYESTFGVQPYIFDMELLKSIEDKAEENFKKMRKAVGKAVENQHFEALYGSITGSILDQIREKNIDLVVMGTTGASGLSEVLIGSNTEKVVRFSPVPVLSLREGHEASNIKNIVLANSLELNQRKFVEKVKDLQSFFGAKLHILYINSLARFKPEEEAQLLLEDFVKHYKLENYTLNIRNAPFEEEGIIRFVEQTKADMLAMATHSRRGLAHLVSGSLAEDIVNHIECPIWTCTLRD</sequence>
<dbReference type="Pfam" id="PF00582">
    <property type="entry name" value="Usp"/>
    <property type="match status" value="2"/>
</dbReference>
<dbReference type="InterPro" id="IPR006016">
    <property type="entry name" value="UspA"/>
</dbReference>
<keyword evidence="4" id="KW-1185">Reference proteome</keyword>
<evidence type="ECO:0000256" key="1">
    <source>
        <dbReference type="ARBA" id="ARBA00008791"/>
    </source>
</evidence>
<comment type="similarity">
    <text evidence="1">Belongs to the universal stress protein A family.</text>
</comment>
<evidence type="ECO:0000259" key="2">
    <source>
        <dbReference type="Pfam" id="PF00582"/>
    </source>
</evidence>
<protein>
    <submittedName>
        <fullName evidence="3">Universal stress protein</fullName>
    </submittedName>
</protein>
<dbReference type="InterPro" id="IPR006015">
    <property type="entry name" value="Universal_stress_UspA"/>
</dbReference>
<dbReference type="PANTHER" id="PTHR46268">
    <property type="entry name" value="STRESS RESPONSE PROTEIN NHAX"/>
    <property type="match status" value="1"/>
</dbReference>
<dbReference type="CDD" id="cd00293">
    <property type="entry name" value="USP-like"/>
    <property type="match status" value="2"/>
</dbReference>
<dbReference type="EMBL" id="CP136051">
    <property type="protein sequence ID" value="WOK08492.1"/>
    <property type="molecule type" value="Genomic_DNA"/>
</dbReference>
<feature type="domain" description="UspA" evidence="2">
    <location>
        <begin position="167"/>
        <end position="273"/>
    </location>
</feature>
<organism evidence="3 4">
    <name type="scientific">Imperialibacter roseus</name>
    <dbReference type="NCBI Taxonomy" id="1324217"/>
    <lineage>
        <taxon>Bacteria</taxon>
        <taxon>Pseudomonadati</taxon>
        <taxon>Bacteroidota</taxon>
        <taxon>Cytophagia</taxon>
        <taxon>Cytophagales</taxon>
        <taxon>Flammeovirgaceae</taxon>
        <taxon>Imperialibacter</taxon>
    </lineage>
</organism>
<dbReference type="Proteomes" id="UP001302349">
    <property type="component" value="Chromosome"/>
</dbReference>
<accession>A0ABZ0ITY5</accession>